<name>A0A0N4W5M2_HAEPC</name>
<proteinExistence type="predicted"/>
<dbReference type="OrthoDB" id="5862982at2759"/>
<dbReference type="InterPro" id="IPR029526">
    <property type="entry name" value="PGBD"/>
</dbReference>
<evidence type="ECO:0000313" key="2">
    <source>
        <dbReference type="EMBL" id="VDO25445.1"/>
    </source>
</evidence>
<feature type="domain" description="PiggyBac transposable element-derived protein" evidence="1">
    <location>
        <begin position="1"/>
        <end position="148"/>
    </location>
</feature>
<dbReference type="Proteomes" id="UP000268014">
    <property type="component" value="Unassembled WGS sequence"/>
</dbReference>
<dbReference type="OMA" id="SLFVDNW"/>
<sequence length="252" mass="29323">MELMEGFLEVGRVLCTDNYYSSIGLAEKLISRRTHLVGTLRRNRKGIPKAIKDKKSKRGQICYKQRQNGIMVLKWRDKRDLYMISAEHDAAIGSSQKPTVVENYNEMKSFVDVSDQMAAYTPFVRKTAKWYKSFFFHLLTQTAVVNAWKLYRDVIKNVRLNDFKMDVIDSLLCQEREYPPARQFQPARHVLEEVPFPKALSRRRCSGCYAIMSKEQGRSAATNRARRVNTRCSKCKKSCVNCFNKKHKSCQN</sequence>
<dbReference type="WBParaSite" id="HPLM_0000527801-mRNA-1">
    <property type="protein sequence ID" value="HPLM_0000527801-mRNA-1"/>
    <property type="gene ID" value="HPLM_0000527801"/>
</dbReference>
<reference evidence="4" key="1">
    <citation type="submission" date="2017-02" db="UniProtKB">
        <authorList>
            <consortium name="WormBaseParasite"/>
        </authorList>
    </citation>
    <scope>IDENTIFICATION</scope>
</reference>
<evidence type="ECO:0000259" key="1">
    <source>
        <dbReference type="Pfam" id="PF13843"/>
    </source>
</evidence>
<dbReference type="Pfam" id="PF13843">
    <property type="entry name" value="DDE_Tnp_1_7"/>
    <property type="match status" value="1"/>
</dbReference>
<dbReference type="STRING" id="6290.A0A0N4W5M2"/>
<dbReference type="PANTHER" id="PTHR46599:SF3">
    <property type="entry name" value="PIGGYBAC TRANSPOSABLE ELEMENT-DERIVED PROTEIN 4"/>
    <property type="match status" value="1"/>
</dbReference>
<accession>A0A0N4W5M2</accession>
<gene>
    <name evidence="2" type="ORF">HPLM_LOCUS5270</name>
</gene>
<evidence type="ECO:0000313" key="4">
    <source>
        <dbReference type="WBParaSite" id="HPLM_0000527801-mRNA-1"/>
    </source>
</evidence>
<dbReference type="AlphaFoldDB" id="A0A0N4W5M2"/>
<evidence type="ECO:0000313" key="3">
    <source>
        <dbReference type="Proteomes" id="UP000268014"/>
    </source>
</evidence>
<reference evidence="2 3" key="2">
    <citation type="submission" date="2018-11" db="EMBL/GenBank/DDBJ databases">
        <authorList>
            <consortium name="Pathogen Informatics"/>
        </authorList>
    </citation>
    <scope>NUCLEOTIDE SEQUENCE [LARGE SCALE GENOMIC DNA]</scope>
    <source>
        <strain evidence="2 3">MHpl1</strain>
    </source>
</reference>
<dbReference type="PANTHER" id="PTHR46599">
    <property type="entry name" value="PIGGYBAC TRANSPOSABLE ELEMENT-DERIVED PROTEIN 4"/>
    <property type="match status" value="1"/>
</dbReference>
<organism evidence="4">
    <name type="scientific">Haemonchus placei</name>
    <name type="common">Barber's pole worm</name>
    <dbReference type="NCBI Taxonomy" id="6290"/>
    <lineage>
        <taxon>Eukaryota</taxon>
        <taxon>Metazoa</taxon>
        <taxon>Ecdysozoa</taxon>
        <taxon>Nematoda</taxon>
        <taxon>Chromadorea</taxon>
        <taxon>Rhabditida</taxon>
        <taxon>Rhabditina</taxon>
        <taxon>Rhabditomorpha</taxon>
        <taxon>Strongyloidea</taxon>
        <taxon>Trichostrongylidae</taxon>
        <taxon>Haemonchus</taxon>
    </lineage>
</organism>
<keyword evidence="3" id="KW-1185">Reference proteome</keyword>
<protein>
    <submittedName>
        <fullName evidence="4">DDE_Tnp_1_7 domain-containing protein</fullName>
    </submittedName>
</protein>
<dbReference type="EMBL" id="UZAF01016313">
    <property type="protein sequence ID" value="VDO25445.1"/>
    <property type="molecule type" value="Genomic_DNA"/>
</dbReference>